<feature type="signal peptide" evidence="1">
    <location>
        <begin position="1"/>
        <end position="20"/>
    </location>
</feature>
<dbReference type="RefSeq" id="WP_108171309.1">
    <property type="nucleotide sequence ID" value="NZ_QBKQ01000002.1"/>
</dbReference>
<comment type="caution">
    <text evidence="2">The sequence shown here is derived from an EMBL/GenBank/DDBJ whole genome shotgun (WGS) entry which is preliminary data.</text>
</comment>
<keyword evidence="3" id="KW-1185">Reference proteome</keyword>
<dbReference type="EMBL" id="QBKQ01000002">
    <property type="protein sequence ID" value="PTX42829.1"/>
    <property type="molecule type" value="Genomic_DNA"/>
</dbReference>
<reference evidence="2 3" key="1">
    <citation type="submission" date="2018-04" db="EMBL/GenBank/DDBJ databases">
        <title>Genomic Encyclopedia of Archaeal and Bacterial Type Strains, Phase II (KMG-II): from individual species to whole genera.</title>
        <authorList>
            <person name="Goeker M."/>
        </authorList>
    </citation>
    <scope>NUCLEOTIDE SEQUENCE [LARGE SCALE GENOMIC DNA]</scope>
    <source>
        <strain evidence="2 3">DSM 23082</strain>
    </source>
</reference>
<dbReference type="InterPro" id="IPR046111">
    <property type="entry name" value="DUF6048"/>
</dbReference>
<dbReference type="Pfam" id="PF19515">
    <property type="entry name" value="DUF6048"/>
    <property type="match status" value="1"/>
</dbReference>
<evidence type="ECO:0000313" key="3">
    <source>
        <dbReference type="Proteomes" id="UP000244174"/>
    </source>
</evidence>
<evidence type="ECO:0000313" key="2">
    <source>
        <dbReference type="EMBL" id="PTX42829.1"/>
    </source>
</evidence>
<dbReference type="OrthoDB" id="1199048at2"/>
<organism evidence="2 3">
    <name type="scientific">Christiangramia gaetbulicola</name>
    <dbReference type="NCBI Taxonomy" id="703340"/>
    <lineage>
        <taxon>Bacteria</taxon>
        <taxon>Pseudomonadati</taxon>
        <taxon>Bacteroidota</taxon>
        <taxon>Flavobacteriia</taxon>
        <taxon>Flavobacteriales</taxon>
        <taxon>Flavobacteriaceae</taxon>
        <taxon>Christiangramia</taxon>
    </lineage>
</organism>
<dbReference type="AlphaFoldDB" id="A0A2T6AGA2"/>
<feature type="chain" id="PRO_5015425222" description="Outer membrane protein with beta-barrel domain" evidence="1">
    <location>
        <begin position="21"/>
        <end position="234"/>
    </location>
</feature>
<evidence type="ECO:0000256" key="1">
    <source>
        <dbReference type="SAM" id="SignalP"/>
    </source>
</evidence>
<keyword evidence="1" id="KW-0732">Signal</keyword>
<sequence length="234" mass="26521">MYRYFSSLIIILFIGISASAQQSAKAKDTVQYREKYGIRAGIDLSKPLRSVLDDTYSGLEIVGDYRVYKNYYIAAELGTEERTFEGDNIETFSTGSYIKVGGDYNAYENWLDMQNAIFVGLRYGFATFSQTLENYRIYTSSDYFGPDFREDNVENTGLTASWAEVMVGVKVEVLNNLFLSANVQLKRRIGQKTPANFDNLTIPGFGRTYDSSEFGAGFGYSISYLIPFYKKARN</sequence>
<gene>
    <name evidence="2" type="ORF">C8P64_1350</name>
</gene>
<accession>A0A2T6AGA2</accession>
<dbReference type="Proteomes" id="UP000244174">
    <property type="component" value="Unassembled WGS sequence"/>
</dbReference>
<proteinExistence type="predicted"/>
<evidence type="ECO:0008006" key="4">
    <source>
        <dbReference type="Google" id="ProtNLM"/>
    </source>
</evidence>
<protein>
    <recommendedName>
        <fullName evidence="4">Outer membrane protein with beta-barrel domain</fullName>
    </recommendedName>
</protein>
<name>A0A2T6AGA2_9FLAO</name>